<evidence type="ECO:0000313" key="2">
    <source>
        <dbReference type="EMBL" id="TYZ08881.1"/>
    </source>
</evidence>
<dbReference type="CDD" id="cd02440">
    <property type="entry name" value="AdoMet_MTases"/>
    <property type="match status" value="1"/>
</dbReference>
<dbReference type="RefSeq" id="WP_149071206.1">
    <property type="nucleotide sequence ID" value="NZ_VTHL01000011.1"/>
</dbReference>
<comment type="caution">
    <text evidence="2">The sequence shown here is derived from an EMBL/GenBank/DDBJ whole genome shotgun (WGS) entry which is preliminary data.</text>
</comment>
<keyword evidence="2" id="KW-0808">Transferase</keyword>
<dbReference type="GO" id="GO:0032259">
    <property type="term" value="P:methylation"/>
    <property type="evidence" value="ECO:0007669"/>
    <property type="project" value="UniProtKB-KW"/>
</dbReference>
<dbReference type="InterPro" id="IPR013216">
    <property type="entry name" value="Methyltransf_11"/>
</dbReference>
<dbReference type="EMBL" id="VTHL01000011">
    <property type="protein sequence ID" value="TYZ08881.1"/>
    <property type="molecule type" value="Genomic_DNA"/>
</dbReference>
<dbReference type="Proteomes" id="UP000322791">
    <property type="component" value="Unassembled WGS sequence"/>
</dbReference>
<dbReference type="PANTHER" id="PTHR43464:SF94">
    <property type="entry name" value="MALONYL-[ACYL-CARRIER PROTEIN] O-METHYLTRANSFERASE"/>
    <property type="match status" value="1"/>
</dbReference>
<protein>
    <submittedName>
        <fullName evidence="2">Class I SAM-dependent methyltransferase</fullName>
    </submittedName>
</protein>
<sequence>MDITYEARYHQLEEQHWWFAGRRHIVFEQIQQLQLPPTADILEIGCSGGPLLLALKAAGYQHLTGIDVSDKAIAVAQARGFEQVMVMDGARLDFADNSFDLVVASDVLEHIEDEEAALREWCRVLRPGGRIIVFVPAYQFLWSRHDEVNHHFRRYTLAGLRQVMQRTGWQIERASYWNFLLFFPTAVLRRLQRTLHAAGLASAGAGDLRQLSAPANKALFNLLKAENRWLRKLSFPLGVSTFAVARKPA</sequence>
<dbReference type="InterPro" id="IPR029063">
    <property type="entry name" value="SAM-dependent_MTases_sf"/>
</dbReference>
<gene>
    <name evidence="2" type="ORF">FY528_11745</name>
</gene>
<keyword evidence="2" id="KW-0489">Methyltransferase</keyword>
<dbReference type="GO" id="GO:0008757">
    <property type="term" value="F:S-adenosylmethionine-dependent methyltransferase activity"/>
    <property type="evidence" value="ECO:0007669"/>
    <property type="project" value="InterPro"/>
</dbReference>
<dbReference type="Pfam" id="PF08241">
    <property type="entry name" value="Methyltransf_11"/>
    <property type="match status" value="1"/>
</dbReference>
<name>A0A5D6UYM5_9BACT</name>
<proteinExistence type="predicted"/>
<dbReference type="SUPFAM" id="SSF53335">
    <property type="entry name" value="S-adenosyl-L-methionine-dependent methyltransferases"/>
    <property type="match status" value="1"/>
</dbReference>
<reference evidence="2 3" key="1">
    <citation type="submission" date="2019-08" db="EMBL/GenBank/DDBJ databases">
        <authorList>
            <person name="Seo M.-J."/>
        </authorList>
    </citation>
    <scope>NUCLEOTIDE SEQUENCE [LARGE SCALE GENOMIC DNA]</scope>
    <source>
        <strain evidence="2 3">KIGAM108</strain>
    </source>
</reference>
<organism evidence="2 3">
    <name type="scientific">Hymenobacter lutimineralis</name>
    <dbReference type="NCBI Taxonomy" id="2606448"/>
    <lineage>
        <taxon>Bacteria</taxon>
        <taxon>Pseudomonadati</taxon>
        <taxon>Bacteroidota</taxon>
        <taxon>Cytophagia</taxon>
        <taxon>Cytophagales</taxon>
        <taxon>Hymenobacteraceae</taxon>
        <taxon>Hymenobacter</taxon>
    </lineage>
</organism>
<feature type="domain" description="Methyltransferase type 11" evidence="1">
    <location>
        <begin position="42"/>
        <end position="133"/>
    </location>
</feature>
<evidence type="ECO:0000259" key="1">
    <source>
        <dbReference type="Pfam" id="PF08241"/>
    </source>
</evidence>
<accession>A0A5D6UYM5</accession>
<dbReference type="PANTHER" id="PTHR43464">
    <property type="entry name" value="METHYLTRANSFERASE"/>
    <property type="match status" value="1"/>
</dbReference>
<evidence type="ECO:0000313" key="3">
    <source>
        <dbReference type="Proteomes" id="UP000322791"/>
    </source>
</evidence>
<keyword evidence="3" id="KW-1185">Reference proteome</keyword>
<dbReference type="AlphaFoldDB" id="A0A5D6UYM5"/>
<dbReference type="Gene3D" id="3.40.50.150">
    <property type="entry name" value="Vaccinia Virus protein VP39"/>
    <property type="match status" value="1"/>
</dbReference>